<dbReference type="SMART" id="SM00091">
    <property type="entry name" value="PAS"/>
    <property type="match status" value="2"/>
</dbReference>
<dbReference type="InterPro" id="IPR035965">
    <property type="entry name" value="PAS-like_dom_sf"/>
</dbReference>
<evidence type="ECO:0000256" key="3">
    <source>
        <dbReference type="ARBA" id="ARBA00022553"/>
    </source>
</evidence>
<dbReference type="SUPFAM" id="SSF52172">
    <property type="entry name" value="CheY-like"/>
    <property type="match status" value="1"/>
</dbReference>
<evidence type="ECO:0000259" key="9">
    <source>
        <dbReference type="PROSITE" id="PS50112"/>
    </source>
</evidence>
<dbReference type="PROSITE" id="PS50109">
    <property type="entry name" value="HIS_KIN"/>
    <property type="match status" value="1"/>
</dbReference>
<comment type="caution">
    <text evidence="11">The sequence shown here is derived from an EMBL/GenBank/DDBJ whole genome shotgun (WGS) entry which is preliminary data.</text>
</comment>
<feature type="modified residue" description="4-aspartylphosphate" evidence="4">
    <location>
        <position position="878"/>
    </location>
</feature>
<feature type="domain" description="PAS" evidence="9">
    <location>
        <begin position="334"/>
        <end position="404"/>
    </location>
</feature>
<dbReference type="EC" id="2.7.13.3" evidence="2"/>
<dbReference type="Pfam" id="PF00072">
    <property type="entry name" value="Response_reg"/>
    <property type="match status" value="1"/>
</dbReference>
<sequence>MLRGTTRTWIVPAAIVAALACALAGAARAHFVAFERELRGQLQRELAAVADLKVEQIAEWRQQLLDDAGSLLTHPFVHAALVRVARGEIGGTDEAQVTESLRARLKRLRLSRACLVSLDGRVLAATSPWPRASEVELAAAGRARREGAPRLDPLPGEAGRLVVALPIPDGAGRVAGTVLLEGDVATALPSAVRAWPTATRSGEILFGALDGEDELFLEPLRHVFREAVPRRLRSDPERWALARAARGERGDGVVRDYRGVAVIEAWRPVPAAPWAVAVKVDEAELLEPAARRGRALAAGVGVALIAAALAAAAWWRSEQRALERRALELEARGVRQRLDYLWSNANDLVFVAALDGELVDANERAVAALAGRREALARLPLRELAPPEARAQLERELAGAVERGSARFETLFRRADGSTFPVELVARVAEVGDLRRLVAVARDVSERKQVERLARLQGTLLRHLSDAVVAADRELRVTAWTGAAERIYGRSASAAAGLPLREALGSAADPAVEAERRARVDAGGELRFDDRHRRADGASIDVEVTWAALRDDAGAVVGYLAVSRDVTEQRRLQAQLVFADRLASIGTLAAGVAHEINNPLSYLLANFEFLEERLRGAGGGGAPDGEALAAVREARDGARRISEIVRGLRTFSRADAGAHPAGPASLTEAVRAAVRIAERQLRPKANLVVELADLPPVAGSEHELAQVALNLLVNAAHAIPEGRPAEHTIRVATSRAPDGRAALEVSDTGAGIAPEHLARIFDPFFTTKPVGEGSGLGLAICHGIVETLGGEIEVRSTVGRGTRFRVLLPARPAEPAPAPAGPTAGRRGRVLVLDDEALVCRAVARTLRGAHEVVALTEPAEALARLERGEPFDVVLCDLMMPGLSGMECYEALRARRPELAGRMIFLTGGAFTPAAREFLERVPNLRVEKPFDAEALRQAVARCVELAGEA</sequence>
<feature type="domain" description="PAC" evidence="10">
    <location>
        <begin position="406"/>
        <end position="456"/>
    </location>
</feature>
<feature type="domain" description="PAC" evidence="10">
    <location>
        <begin position="526"/>
        <end position="578"/>
    </location>
</feature>
<dbReference type="Pfam" id="PF08448">
    <property type="entry name" value="PAS_4"/>
    <property type="match status" value="2"/>
</dbReference>
<dbReference type="Gene3D" id="3.30.565.10">
    <property type="entry name" value="Histidine kinase-like ATPase, C-terminal domain"/>
    <property type="match status" value="1"/>
</dbReference>
<dbReference type="InterPro" id="IPR000014">
    <property type="entry name" value="PAS"/>
</dbReference>
<evidence type="ECO:0000313" key="11">
    <source>
        <dbReference type="EMBL" id="GEJ56143.1"/>
    </source>
</evidence>
<dbReference type="PROSITE" id="PS50113">
    <property type="entry name" value="PAC"/>
    <property type="match status" value="2"/>
</dbReference>
<keyword evidence="5" id="KW-1133">Transmembrane helix</keyword>
<feature type="domain" description="Response regulatory" evidence="8">
    <location>
        <begin position="829"/>
        <end position="945"/>
    </location>
</feature>
<protein>
    <recommendedName>
        <fullName evidence="2">histidine kinase</fullName>
        <ecNumber evidence="2">2.7.13.3</ecNumber>
    </recommendedName>
</protein>
<dbReference type="SUPFAM" id="SSF47384">
    <property type="entry name" value="Homodimeric domain of signal transducing histidine kinase"/>
    <property type="match status" value="1"/>
</dbReference>
<dbReference type="InterPro" id="IPR004358">
    <property type="entry name" value="Sig_transdc_His_kin-like_C"/>
</dbReference>
<dbReference type="InterPro" id="IPR036097">
    <property type="entry name" value="HisK_dim/P_sf"/>
</dbReference>
<dbReference type="Proteomes" id="UP000503640">
    <property type="component" value="Unassembled WGS sequence"/>
</dbReference>
<dbReference type="EMBL" id="BJTG01000002">
    <property type="protein sequence ID" value="GEJ56143.1"/>
    <property type="molecule type" value="Genomic_DNA"/>
</dbReference>
<reference evidence="12" key="1">
    <citation type="journal article" date="2020" name="Appl. Environ. Microbiol.">
        <title>Diazotrophic Anaeromyxobacter Isolates from Soils.</title>
        <authorList>
            <person name="Masuda Y."/>
            <person name="Yamanaka H."/>
            <person name="Xu Z.X."/>
            <person name="Shiratori Y."/>
            <person name="Aono T."/>
            <person name="Amachi S."/>
            <person name="Senoo K."/>
            <person name="Itoh H."/>
        </authorList>
    </citation>
    <scope>NUCLEOTIDE SEQUENCE [LARGE SCALE GENOMIC DNA]</scope>
    <source>
        <strain evidence="12">R267</strain>
    </source>
</reference>
<dbReference type="SUPFAM" id="SSF55874">
    <property type="entry name" value="ATPase domain of HSP90 chaperone/DNA topoisomerase II/histidine kinase"/>
    <property type="match status" value="1"/>
</dbReference>
<dbReference type="Gene3D" id="3.30.450.20">
    <property type="entry name" value="PAS domain"/>
    <property type="match status" value="2"/>
</dbReference>
<organism evidence="11 12">
    <name type="scientific">Anaeromyxobacter diazotrophicus</name>
    <dbReference type="NCBI Taxonomy" id="2590199"/>
    <lineage>
        <taxon>Bacteria</taxon>
        <taxon>Pseudomonadati</taxon>
        <taxon>Myxococcota</taxon>
        <taxon>Myxococcia</taxon>
        <taxon>Myxococcales</taxon>
        <taxon>Cystobacterineae</taxon>
        <taxon>Anaeromyxobacteraceae</taxon>
        <taxon>Anaeromyxobacter</taxon>
    </lineage>
</organism>
<dbReference type="Gene3D" id="1.10.287.130">
    <property type="match status" value="1"/>
</dbReference>
<dbReference type="InterPro" id="IPR003661">
    <property type="entry name" value="HisK_dim/P_dom"/>
</dbReference>
<dbReference type="PANTHER" id="PTHR43065">
    <property type="entry name" value="SENSOR HISTIDINE KINASE"/>
    <property type="match status" value="1"/>
</dbReference>
<dbReference type="SMART" id="SM00086">
    <property type="entry name" value="PAC"/>
    <property type="match status" value="2"/>
</dbReference>
<keyword evidence="5" id="KW-0812">Transmembrane</keyword>
<name>A0A7I9VIH4_9BACT</name>
<evidence type="ECO:0000256" key="2">
    <source>
        <dbReference type="ARBA" id="ARBA00012438"/>
    </source>
</evidence>
<keyword evidence="12" id="KW-1185">Reference proteome</keyword>
<dbReference type="InterPro" id="IPR001610">
    <property type="entry name" value="PAC"/>
</dbReference>
<proteinExistence type="predicted"/>
<dbReference type="PROSITE" id="PS50110">
    <property type="entry name" value="RESPONSE_REGULATORY"/>
    <property type="match status" value="1"/>
</dbReference>
<evidence type="ECO:0000259" key="7">
    <source>
        <dbReference type="PROSITE" id="PS50109"/>
    </source>
</evidence>
<dbReference type="GO" id="GO:0000155">
    <property type="term" value="F:phosphorelay sensor kinase activity"/>
    <property type="evidence" value="ECO:0007669"/>
    <property type="project" value="InterPro"/>
</dbReference>
<dbReference type="SMART" id="SM00388">
    <property type="entry name" value="HisKA"/>
    <property type="match status" value="1"/>
</dbReference>
<feature type="signal peptide" evidence="6">
    <location>
        <begin position="1"/>
        <end position="29"/>
    </location>
</feature>
<dbReference type="PROSITE" id="PS50112">
    <property type="entry name" value="PAS"/>
    <property type="match status" value="1"/>
</dbReference>
<feature type="transmembrane region" description="Helical" evidence="5">
    <location>
        <begin position="295"/>
        <end position="315"/>
    </location>
</feature>
<dbReference type="Pfam" id="PF00512">
    <property type="entry name" value="HisKA"/>
    <property type="match status" value="1"/>
</dbReference>
<dbReference type="Pfam" id="PF02518">
    <property type="entry name" value="HATPase_c"/>
    <property type="match status" value="1"/>
</dbReference>
<accession>A0A7I9VIH4</accession>
<dbReference type="InterPro" id="IPR005467">
    <property type="entry name" value="His_kinase_dom"/>
</dbReference>
<dbReference type="InterPro" id="IPR011006">
    <property type="entry name" value="CheY-like_superfamily"/>
</dbReference>
<dbReference type="CDD" id="cd00082">
    <property type="entry name" value="HisKA"/>
    <property type="match status" value="1"/>
</dbReference>
<dbReference type="NCBIfam" id="TIGR00229">
    <property type="entry name" value="sensory_box"/>
    <property type="match status" value="2"/>
</dbReference>
<dbReference type="SUPFAM" id="SSF55785">
    <property type="entry name" value="PYP-like sensor domain (PAS domain)"/>
    <property type="match status" value="2"/>
</dbReference>
<dbReference type="InterPro" id="IPR003594">
    <property type="entry name" value="HATPase_dom"/>
</dbReference>
<dbReference type="SMART" id="SM00448">
    <property type="entry name" value="REC"/>
    <property type="match status" value="1"/>
</dbReference>
<dbReference type="PROSITE" id="PS51257">
    <property type="entry name" value="PROKAR_LIPOPROTEIN"/>
    <property type="match status" value="1"/>
</dbReference>
<dbReference type="PANTHER" id="PTHR43065:SF50">
    <property type="entry name" value="HISTIDINE KINASE"/>
    <property type="match status" value="1"/>
</dbReference>
<evidence type="ECO:0000313" key="12">
    <source>
        <dbReference type="Proteomes" id="UP000503640"/>
    </source>
</evidence>
<evidence type="ECO:0000256" key="5">
    <source>
        <dbReference type="SAM" id="Phobius"/>
    </source>
</evidence>
<dbReference type="Gene3D" id="3.40.50.2300">
    <property type="match status" value="1"/>
</dbReference>
<dbReference type="SMART" id="SM00387">
    <property type="entry name" value="HATPase_c"/>
    <property type="match status" value="1"/>
</dbReference>
<dbReference type="InterPro" id="IPR000700">
    <property type="entry name" value="PAS-assoc_C"/>
</dbReference>
<evidence type="ECO:0000256" key="1">
    <source>
        <dbReference type="ARBA" id="ARBA00000085"/>
    </source>
</evidence>
<dbReference type="InterPro" id="IPR013656">
    <property type="entry name" value="PAS_4"/>
</dbReference>
<dbReference type="CDD" id="cd00130">
    <property type="entry name" value="PAS"/>
    <property type="match status" value="2"/>
</dbReference>
<dbReference type="RefSeq" id="WP_176063349.1">
    <property type="nucleotide sequence ID" value="NZ_BJTG01000002.1"/>
</dbReference>
<keyword evidence="5" id="KW-0472">Membrane</keyword>
<evidence type="ECO:0000256" key="4">
    <source>
        <dbReference type="PROSITE-ProRule" id="PRU00169"/>
    </source>
</evidence>
<dbReference type="InterPro" id="IPR036890">
    <property type="entry name" value="HATPase_C_sf"/>
</dbReference>
<dbReference type="AlphaFoldDB" id="A0A7I9VIH4"/>
<evidence type="ECO:0000256" key="6">
    <source>
        <dbReference type="SAM" id="SignalP"/>
    </source>
</evidence>
<dbReference type="CDD" id="cd18774">
    <property type="entry name" value="PDC2_HK_sensor"/>
    <property type="match status" value="1"/>
</dbReference>
<feature type="chain" id="PRO_5029761865" description="histidine kinase" evidence="6">
    <location>
        <begin position="30"/>
        <end position="951"/>
    </location>
</feature>
<keyword evidence="3 4" id="KW-0597">Phosphoprotein</keyword>
<feature type="domain" description="Histidine kinase" evidence="7">
    <location>
        <begin position="591"/>
        <end position="812"/>
    </location>
</feature>
<evidence type="ECO:0000259" key="10">
    <source>
        <dbReference type="PROSITE" id="PS50113"/>
    </source>
</evidence>
<gene>
    <name evidence="11" type="ORF">AMYX_08840</name>
</gene>
<dbReference type="InterPro" id="IPR001789">
    <property type="entry name" value="Sig_transdc_resp-reg_receiver"/>
</dbReference>
<evidence type="ECO:0000259" key="8">
    <source>
        <dbReference type="PROSITE" id="PS50110"/>
    </source>
</evidence>
<dbReference type="PRINTS" id="PR00344">
    <property type="entry name" value="BCTRLSENSOR"/>
</dbReference>
<comment type="catalytic activity">
    <reaction evidence="1">
        <text>ATP + protein L-histidine = ADP + protein N-phospho-L-histidine.</text>
        <dbReference type="EC" id="2.7.13.3"/>
    </reaction>
</comment>
<keyword evidence="6" id="KW-0732">Signal</keyword>